<feature type="domain" description="SnoaL-like" evidence="1">
    <location>
        <begin position="33"/>
        <end position="124"/>
    </location>
</feature>
<gene>
    <name evidence="2" type="ORF">SOCE26_074400</name>
</gene>
<evidence type="ECO:0000259" key="1">
    <source>
        <dbReference type="Pfam" id="PF12680"/>
    </source>
</evidence>
<evidence type="ECO:0000313" key="3">
    <source>
        <dbReference type="Proteomes" id="UP000238348"/>
    </source>
</evidence>
<dbReference type="Gene3D" id="3.10.450.50">
    <property type="match status" value="1"/>
</dbReference>
<accession>A0A2L0F2Y0</accession>
<dbReference type="Proteomes" id="UP000238348">
    <property type="component" value="Chromosome"/>
</dbReference>
<proteinExistence type="predicted"/>
<reference evidence="2 3" key="1">
    <citation type="submission" date="2015-09" db="EMBL/GenBank/DDBJ databases">
        <title>Sorangium comparison.</title>
        <authorList>
            <person name="Zaburannyi N."/>
            <person name="Bunk B."/>
            <person name="Overmann J."/>
            <person name="Mueller R."/>
        </authorList>
    </citation>
    <scope>NUCLEOTIDE SEQUENCE [LARGE SCALE GENOMIC DNA]</scope>
    <source>
        <strain evidence="2 3">So ce26</strain>
    </source>
</reference>
<protein>
    <recommendedName>
        <fullName evidence="1">SnoaL-like domain-containing protein</fullName>
    </recommendedName>
</protein>
<dbReference type="Pfam" id="PF12680">
    <property type="entry name" value="SnoaL_2"/>
    <property type="match status" value="1"/>
</dbReference>
<dbReference type="InterPro" id="IPR037401">
    <property type="entry name" value="SnoaL-like"/>
</dbReference>
<dbReference type="OrthoDB" id="1115105at2"/>
<dbReference type="AlphaFoldDB" id="A0A2L0F2Y0"/>
<organism evidence="2 3">
    <name type="scientific">Sorangium cellulosum</name>
    <name type="common">Polyangium cellulosum</name>
    <dbReference type="NCBI Taxonomy" id="56"/>
    <lineage>
        <taxon>Bacteria</taxon>
        <taxon>Pseudomonadati</taxon>
        <taxon>Myxococcota</taxon>
        <taxon>Polyangia</taxon>
        <taxon>Polyangiales</taxon>
        <taxon>Polyangiaceae</taxon>
        <taxon>Sorangium</taxon>
    </lineage>
</organism>
<dbReference type="EMBL" id="CP012673">
    <property type="protein sequence ID" value="AUX45938.1"/>
    <property type="molecule type" value="Genomic_DNA"/>
</dbReference>
<name>A0A2L0F2Y0_SORCE</name>
<evidence type="ECO:0000313" key="2">
    <source>
        <dbReference type="EMBL" id="AUX45938.1"/>
    </source>
</evidence>
<sequence length="153" mass="17037">MANEHTDGPVDDGSIDLMERWCKRLTHMYAEGASALPDFLALYDEAVHFQDPLQTIDGLEAYGEMNRRSLEKARLIQVEVGDRIARDGVLFVAWTMRFSPRLGPTMSFSGVSHLRARGGKIVAHRDYFDVVSGAVSAVPGLSGVYHFFTSKLF</sequence>
<dbReference type="SUPFAM" id="SSF54427">
    <property type="entry name" value="NTF2-like"/>
    <property type="match status" value="1"/>
</dbReference>
<dbReference type="InterPro" id="IPR032710">
    <property type="entry name" value="NTF2-like_dom_sf"/>
</dbReference>
<dbReference type="RefSeq" id="WP_159397667.1">
    <property type="nucleotide sequence ID" value="NZ_CP012673.1"/>
</dbReference>